<evidence type="ECO:0000313" key="2">
    <source>
        <dbReference type="Proteomes" id="UP001642520"/>
    </source>
</evidence>
<gene>
    <name evidence="1" type="ORF">XYLVIOL_LOCUS9835</name>
</gene>
<reference evidence="1 2" key="1">
    <citation type="submission" date="2024-08" db="EMBL/GenBank/DDBJ databases">
        <authorList>
            <person name="Will J Nash"/>
            <person name="Angela Man"/>
            <person name="Seanna McTaggart"/>
            <person name="Kendall Baker"/>
            <person name="Tom Barker"/>
            <person name="Leah Catchpole"/>
            <person name="Alex Durrant"/>
            <person name="Karim Gharbi"/>
            <person name="Naomi Irish"/>
            <person name="Gemy Kaithakottil"/>
            <person name="Debby Ku"/>
            <person name="Aaliyah Providence"/>
            <person name="Felix Shaw"/>
            <person name="David Swarbreck"/>
            <person name="Chris Watkins"/>
            <person name="Ann M. McCartney"/>
            <person name="Giulio Formenti"/>
            <person name="Alice Mouton"/>
            <person name="Noel Vella"/>
            <person name="Bjorn M von Reumont"/>
            <person name="Adriana Vella"/>
            <person name="Wilfried Haerty"/>
        </authorList>
    </citation>
    <scope>NUCLEOTIDE SEQUENCE [LARGE SCALE GENOMIC DNA]</scope>
</reference>
<proteinExistence type="predicted"/>
<organism evidence="1 2">
    <name type="scientific">Xylocopa violacea</name>
    <name type="common">Violet carpenter bee</name>
    <name type="synonym">Apis violacea</name>
    <dbReference type="NCBI Taxonomy" id="135666"/>
    <lineage>
        <taxon>Eukaryota</taxon>
        <taxon>Metazoa</taxon>
        <taxon>Ecdysozoa</taxon>
        <taxon>Arthropoda</taxon>
        <taxon>Hexapoda</taxon>
        <taxon>Insecta</taxon>
        <taxon>Pterygota</taxon>
        <taxon>Neoptera</taxon>
        <taxon>Endopterygota</taxon>
        <taxon>Hymenoptera</taxon>
        <taxon>Apocrita</taxon>
        <taxon>Aculeata</taxon>
        <taxon>Apoidea</taxon>
        <taxon>Anthophila</taxon>
        <taxon>Apidae</taxon>
        <taxon>Xylocopa</taxon>
        <taxon>Xylocopa</taxon>
    </lineage>
</organism>
<protein>
    <submittedName>
        <fullName evidence="1">Uncharacterized protein</fullName>
    </submittedName>
</protein>
<comment type="caution">
    <text evidence="1">The sequence shown here is derived from an EMBL/GenBank/DDBJ whole genome shotgun (WGS) entry which is preliminary data.</text>
</comment>
<sequence>MASFDARLYFRGNRTQPAEVEDQKLSVETEQGEERCYDPHPPTFSLFLRNSLDKHRYKVGQDASSRFLFEAYTVLESGYFKDAVQIEEKCKVSGIYL</sequence>
<name>A0ABP1PCH3_XYLVO</name>
<keyword evidence="2" id="KW-1185">Reference proteome</keyword>
<dbReference type="EMBL" id="CAXAJV020001300">
    <property type="protein sequence ID" value="CAL7950228.1"/>
    <property type="molecule type" value="Genomic_DNA"/>
</dbReference>
<dbReference type="Proteomes" id="UP001642520">
    <property type="component" value="Unassembled WGS sequence"/>
</dbReference>
<accession>A0ABP1PCH3</accession>
<evidence type="ECO:0000313" key="1">
    <source>
        <dbReference type="EMBL" id="CAL7950228.1"/>
    </source>
</evidence>